<sequence length="376" mass="42192">MEESGEESRKKFTVGEEEDGQTELHTSHPVKKAHARHHVKRKSGGRVHVSKLMQMTRASSHTQEDGDSGNIEPENDGKRSIIVRRTSSQRSLPRLAAMEKLSVTNANEAPQDTYEAQTQVETKHNNPPQLIRNEPSVASAKVTAFTAHADNMIASTKVPANTTINNSVSKRQPMKSQFIQPSPDASPPSDELIEKQTASSQPDISNLASTLESVAFSSEPATPTLNHQQNDHRIIPQDMGKSSIQMAASTTPTAMTRTQQKLLLQRQHFLADDENNLAHPRNQLRLTKEMEHVNREYMYVRRYQDPMTESLIRCMEKKQRNASAVSMPHSPERRPHSNLQRSLTSRSMQDTQSTLDHTKRWSSTASNLLDRVLGSN</sequence>
<evidence type="ECO:0000313" key="2">
    <source>
        <dbReference type="EMBL" id="KAG2174436.1"/>
    </source>
</evidence>
<feature type="compositionally biased region" description="Polar residues" evidence="1">
    <location>
        <begin position="102"/>
        <end position="128"/>
    </location>
</feature>
<reference evidence="2" key="1">
    <citation type="submission" date="2020-12" db="EMBL/GenBank/DDBJ databases">
        <title>Metabolic potential, ecology and presence of endohyphal bacteria is reflected in genomic diversity of Mucoromycotina.</title>
        <authorList>
            <person name="Muszewska A."/>
            <person name="Okrasinska A."/>
            <person name="Steczkiewicz K."/>
            <person name="Drgas O."/>
            <person name="Orlowska M."/>
            <person name="Perlinska-Lenart U."/>
            <person name="Aleksandrzak-Piekarczyk T."/>
            <person name="Szatraj K."/>
            <person name="Zielenkiewicz U."/>
            <person name="Pilsyk S."/>
            <person name="Malc E."/>
            <person name="Mieczkowski P."/>
            <person name="Kruszewska J.S."/>
            <person name="Biernat P."/>
            <person name="Pawlowska J."/>
        </authorList>
    </citation>
    <scope>NUCLEOTIDE SEQUENCE</scope>
    <source>
        <strain evidence="2">WA0000051536</strain>
    </source>
</reference>
<evidence type="ECO:0000256" key="1">
    <source>
        <dbReference type="SAM" id="MobiDB-lite"/>
    </source>
</evidence>
<feature type="compositionally biased region" description="Polar residues" evidence="1">
    <location>
        <begin position="337"/>
        <end position="362"/>
    </location>
</feature>
<dbReference type="Pfam" id="PF10452">
    <property type="entry name" value="TCO89"/>
    <property type="match status" value="1"/>
</dbReference>
<feature type="compositionally biased region" description="Polar residues" evidence="1">
    <location>
        <begin position="164"/>
        <end position="180"/>
    </location>
</feature>
<dbReference type="InterPro" id="IPR018857">
    <property type="entry name" value="TORC1_cplx_su_TCO89"/>
</dbReference>
<dbReference type="GO" id="GO:0031929">
    <property type="term" value="P:TOR signaling"/>
    <property type="evidence" value="ECO:0007669"/>
    <property type="project" value="InterPro"/>
</dbReference>
<feature type="region of interest" description="Disordered" evidence="1">
    <location>
        <begin position="318"/>
        <end position="362"/>
    </location>
</feature>
<dbReference type="GO" id="GO:0031931">
    <property type="term" value="C:TORC1 complex"/>
    <property type="evidence" value="ECO:0007669"/>
    <property type="project" value="InterPro"/>
</dbReference>
<name>A0A8H7PJJ0_9FUNG</name>
<accession>A0A8H7PJJ0</accession>
<feature type="compositionally biased region" description="Basic residues" evidence="1">
    <location>
        <begin position="28"/>
        <end position="49"/>
    </location>
</feature>
<proteinExistence type="predicted"/>
<feature type="region of interest" description="Disordered" evidence="1">
    <location>
        <begin position="1"/>
        <end position="132"/>
    </location>
</feature>
<organism evidence="2 3">
    <name type="scientific">Umbelopsis vinacea</name>
    <dbReference type="NCBI Taxonomy" id="44442"/>
    <lineage>
        <taxon>Eukaryota</taxon>
        <taxon>Fungi</taxon>
        <taxon>Fungi incertae sedis</taxon>
        <taxon>Mucoromycota</taxon>
        <taxon>Mucoromycotina</taxon>
        <taxon>Umbelopsidomycetes</taxon>
        <taxon>Umbelopsidales</taxon>
        <taxon>Umbelopsidaceae</taxon>
        <taxon>Umbelopsis</taxon>
    </lineage>
</organism>
<feature type="region of interest" description="Disordered" evidence="1">
    <location>
        <begin position="164"/>
        <end position="203"/>
    </location>
</feature>
<dbReference type="OrthoDB" id="5430106at2759"/>
<keyword evidence="3" id="KW-1185">Reference proteome</keyword>
<feature type="compositionally biased region" description="Basic and acidic residues" evidence="1">
    <location>
        <begin position="1"/>
        <end position="14"/>
    </location>
</feature>
<gene>
    <name evidence="2" type="ORF">INT44_006699</name>
</gene>
<dbReference type="EMBL" id="JAEPRA010000016">
    <property type="protein sequence ID" value="KAG2174436.1"/>
    <property type="molecule type" value="Genomic_DNA"/>
</dbReference>
<comment type="caution">
    <text evidence="2">The sequence shown here is derived from an EMBL/GenBank/DDBJ whole genome shotgun (WGS) entry which is preliminary data.</text>
</comment>
<evidence type="ECO:0000313" key="3">
    <source>
        <dbReference type="Proteomes" id="UP000612746"/>
    </source>
</evidence>
<dbReference type="Proteomes" id="UP000612746">
    <property type="component" value="Unassembled WGS sequence"/>
</dbReference>
<protein>
    <submittedName>
        <fullName evidence="2">Uncharacterized protein</fullName>
    </submittedName>
</protein>
<dbReference type="AlphaFoldDB" id="A0A8H7PJJ0"/>